<proteinExistence type="predicted"/>
<dbReference type="KEGG" id="vg:19484973"/>
<dbReference type="Proteomes" id="UP000024445">
    <property type="component" value="Segment"/>
</dbReference>
<reference evidence="1 2" key="1">
    <citation type="submission" date="2014-01" db="EMBL/GenBank/DDBJ databases">
        <authorList>
            <person name="Zhang G."/>
            <person name="Jin J."/>
            <person name="Li Z.J."/>
            <person name="Wang S.W."/>
            <person name="Chen S.J."/>
            <person name="Wang S.M."/>
            <person name="Wang X.T."/>
            <person name="Li Y.H."/>
            <person name="Wang J."/>
            <person name="Yang C.K."/>
            <person name="Wang L."/>
        </authorList>
    </citation>
    <scope>NUCLEOTIDE SEQUENCE [LARGE SCALE GENOMIC DNA]</scope>
</reference>
<evidence type="ECO:0000313" key="1">
    <source>
        <dbReference type="EMBL" id="AHY25336.1"/>
    </source>
</evidence>
<dbReference type="EMBL" id="KJ025957">
    <property type="protein sequence ID" value="AHY25336.1"/>
    <property type="molecule type" value="Genomic_DNA"/>
</dbReference>
<evidence type="ECO:0000313" key="2">
    <source>
        <dbReference type="Proteomes" id="UP000024445"/>
    </source>
</evidence>
<accession>A0A023W686</accession>
<organism evidence="1 2">
    <name type="scientific">Serratia phage PS2</name>
    <dbReference type="NCBI Taxonomy" id="1481112"/>
    <lineage>
        <taxon>Viruses</taxon>
        <taxon>Duplodnaviria</taxon>
        <taxon>Heunggongvirae</taxon>
        <taxon>Uroviricota</taxon>
        <taxon>Caudoviricetes</taxon>
        <taxon>Muldoonvirus</taxon>
        <taxon>Muldoonvirus PS2</taxon>
    </lineage>
</organism>
<name>A0A023W686_9CAUD</name>
<gene>
    <name evidence="1" type="ORF">PS2_089</name>
</gene>
<keyword evidence="2" id="KW-1185">Reference proteome</keyword>
<dbReference type="RefSeq" id="YP_009030136.1">
    <property type="nucleotide sequence ID" value="NC_024121.1"/>
</dbReference>
<dbReference type="GeneID" id="19484973"/>
<sequence>MIQLELFVERSVLFENLVARRRDENAFLEICDCKLWKHKLSPIAQKALALISSDRVLMAHQHKFEKSVRDSI</sequence>
<protein>
    <submittedName>
        <fullName evidence="1">Uncharacterized protein</fullName>
    </submittedName>
</protein>